<evidence type="ECO:0000313" key="2">
    <source>
        <dbReference type="Proteomes" id="UP000246171"/>
    </source>
</evidence>
<dbReference type="AlphaFoldDB" id="A0A317W3V1"/>
<dbReference type="EMBL" id="MSFU01000005">
    <property type="protein sequence ID" value="PWY79962.1"/>
    <property type="molecule type" value="Genomic_DNA"/>
</dbReference>
<protein>
    <submittedName>
        <fullName evidence="1">Uncharacterized protein</fullName>
    </submittedName>
</protein>
<name>A0A317W3V1_ASPEC</name>
<accession>A0A317W3V1</accession>
<comment type="caution">
    <text evidence="1">The sequence shown here is derived from an EMBL/GenBank/DDBJ whole genome shotgun (WGS) entry which is preliminary data.</text>
</comment>
<dbReference type="GeneID" id="37052538"/>
<organism evidence="1 2">
    <name type="scientific">Aspergillus eucalypticola (strain CBS 122712 / IBT 29274)</name>
    <dbReference type="NCBI Taxonomy" id="1448314"/>
    <lineage>
        <taxon>Eukaryota</taxon>
        <taxon>Fungi</taxon>
        <taxon>Dikarya</taxon>
        <taxon>Ascomycota</taxon>
        <taxon>Pezizomycotina</taxon>
        <taxon>Eurotiomycetes</taxon>
        <taxon>Eurotiomycetidae</taxon>
        <taxon>Eurotiales</taxon>
        <taxon>Aspergillaceae</taxon>
        <taxon>Aspergillus</taxon>
        <taxon>Aspergillus subgen. Circumdati</taxon>
    </lineage>
</organism>
<dbReference type="Proteomes" id="UP000246171">
    <property type="component" value="Unassembled WGS sequence"/>
</dbReference>
<dbReference type="RefSeq" id="XP_025391109.1">
    <property type="nucleotide sequence ID" value="XM_025530576.1"/>
</dbReference>
<reference evidence="1" key="1">
    <citation type="submission" date="2016-12" db="EMBL/GenBank/DDBJ databases">
        <title>The genomes of Aspergillus section Nigri reveals drivers in fungal speciation.</title>
        <authorList>
            <consortium name="DOE Joint Genome Institute"/>
            <person name="Vesth T.C."/>
            <person name="Nybo J."/>
            <person name="Theobald S."/>
            <person name="Brandl J."/>
            <person name="Frisvad J.C."/>
            <person name="Nielsen K.F."/>
            <person name="Lyhne E.K."/>
            <person name="Kogle M.E."/>
            <person name="Kuo A."/>
            <person name="Riley R."/>
            <person name="Clum A."/>
            <person name="Nolan M."/>
            <person name="Lipzen A."/>
            <person name="Salamov A."/>
            <person name="Henrissat B."/>
            <person name="Wiebenga A."/>
            <person name="De vries R.P."/>
            <person name="Grigoriev I.V."/>
            <person name="Mortensen U.H."/>
            <person name="Andersen M.R."/>
            <person name="Baker S.E."/>
        </authorList>
    </citation>
    <scope>NUCLEOTIDE SEQUENCE</scope>
    <source>
        <strain evidence="1">CBS 122712</strain>
    </source>
</reference>
<dbReference type="VEuPathDB" id="FungiDB:BO83DRAFT_375906"/>
<keyword evidence="2" id="KW-1185">Reference proteome</keyword>
<proteinExistence type="predicted"/>
<sequence>MRSLRTGSSLATQLVCSPLSLETFPSCYVERSAQAIVCRRRVCWRYIHQPEMEGNEGFDLGGYLFSGYPGAVDMISWSSPAMK</sequence>
<gene>
    <name evidence="1" type="ORF">BO83DRAFT_375906</name>
</gene>
<evidence type="ECO:0000313" key="1">
    <source>
        <dbReference type="EMBL" id="PWY79962.1"/>
    </source>
</evidence>